<reference evidence="1 2" key="1">
    <citation type="submission" date="2016-02" db="EMBL/GenBank/DDBJ databases">
        <authorList>
            <person name="Teng J.L."/>
            <person name="Tang Y."/>
            <person name="Huang Y."/>
            <person name="Guo F."/>
            <person name="Wei W."/>
            <person name="Chen J.H."/>
            <person name="Wong S.Y."/>
            <person name="Lau S.K."/>
            <person name="Woo P.C."/>
        </authorList>
    </citation>
    <scope>NUCLEOTIDE SEQUENCE [LARGE SCALE GENOMIC DNA]</scope>
    <source>
        <strain evidence="1 2">JCM 13375</strain>
    </source>
</reference>
<gene>
    <name evidence="1" type="ORF">AXK61_16905</name>
</gene>
<organism evidence="1 2">
    <name type="scientific">Tsukamurella pseudospumae</name>
    <dbReference type="NCBI Taxonomy" id="239498"/>
    <lineage>
        <taxon>Bacteria</taxon>
        <taxon>Bacillati</taxon>
        <taxon>Actinomycetota</taxon>
        <taxon>Actinomycetes</taxon>
        <taxon>Mycobacteriales</taxon>
        <taxon>Tsukamurellaceae</taxon>
        <taxon>Tsukamurella</taxon>
    </lineage>
</organism>
<dbReference type="EMBL" id="LSRE01000009">
    <property type="protein sequence ID" value="KXO99512.1"/>
    <property type="molecule type" value="Genomic_DNA"/>
</dbReference>
<dbReference type="RefSeq" id="WP_068744389.1">
    <property type="nucleotide sequence ID" value="NZ_LSRE01000009.1"/>
</dbReference>
<dbReference type="Gene3D" id="3.30.530.20">
    <property type="match status" value="1"/>
</dbReference>
<accession>A0A137ZMT9</accession>
<comment type="caution">
    <text evidence="1">The sequence shown here is derived from an EMBL/GenBank/DDBJ whole genome shotgun (WGS) entry which is preliminary data.</text>
</comment>
<evidence type="ECO:0000313" key="2">
    <source>
        <dbReference type="Proteomes" id="UP000070409"/>
    </source>
</evidence>
<sequence length="163" mass="18058">MPALKPVLPAELQAGRPGVYEFSVRSARPVDWVWGELTSDRPLHWCTGIRKIEWTSPRPFAAGSTRRVHLGPGVSADELFYSWEESETLCEKAFYVQSATAPGLSRLAEKYRVEAHPDGGSVFTWTLLIEPVGGDRVIGLSAFPAGLIVKWLQRDTEKYLGSA</sequence>
<keyword evidence="2" id="KW-1185">Reference proteome</keyword>
<name>A0A137ZMT9_9ACTN</name>
<dbReference type="Proteomes" id="UP000070409">
    <property type="component" value="Unassembled WGS sequence"/>
</dbReference>
<dbReference type="SUPFAM" id="SSF55961">
    <property type="entry name" value="Bet v1-like"/>
    <property type="match status" value="1"/>
</dbReference>
<protein>
    <recommendedName>
        <fullName evidence="3">Polyketide cyclase</fullName>
    </recommendedName>
</protein>
<proteinExistence type="predicted"/>
<dbReference type="InterPro" id="IPR023393">
    <property type="entry name" value="START-like_dom_sf"/>
</dbReference>
<evidence type="ECO:0008006" key="3">
    <source>
        <dbReference type="Google" id="ProtNLM"/>
    </source>
</evidence>
<evidence type="ECO:0000313" key="1">
    <source>
        <dbReference type="EMBL" id="KXO99512.1"/>
    </source>
</evidence>